<dbReference type="InterPro" id="IPR049892">
    <property type="entry name" value="AA9"/>
</dbReference>
<feature type="domain" description="CBM1" evidence="18">
    <location>
        <begin position="280"/>
        <end position="316"/>
    </location>
</feature>
<dbReference type="EMBL" id="JAGPXD010000007">
    <property type="protein sequence ID" value="KAH7347644.1"/>
    <property type="molecule type" value="Genomic_DNA"/>
</dbReference>
<name>A0A8K0WZU0_9PEZI</name>
<keyword evidence="10" id="KW-1015">Disulfide bond</keyword>
<dbReference type="PANTHER" id="PTHR33353:SF18">
    <property type="entry name" value="ENDOGLUCANASE II"/>
    <property type="match status" value="1"/>
</dbReference>
<keyword evidence="5 17" id="KW-0732">Signal</keyword>
<comment type="subcellular location">
    <subcellularLocation>
        <location evidence="2">Secreted</location>
    </subcellularLocation>
</comment>
<dbReference type="GO" id="GO:0046872">
    <property type="term" value="F:metal ion binding"/>
    <property type="evidence" value="ECO:0007669"/>
    <property type="project" value="UniProtKB-KW"/>
</dbReference>
<dbReference type="PANTHER" id="PTHR33353">
    <property type="entry name" value="PUTATIVE (AFU_ORTHOLOGUE AFUA_1G12560)-RELATED"/>
    <property type="match status" value="1"/>
</dbReference>
<evidence type="ECO:0000256" key="17">
    <source>
        <dbReference type="SAM" id="SignalP"/>
    </source>
</evidence>
<evidence type="ECO:0000313" key="20">
    <source>
        <dbReference type="Proteomes" id="UP000813385"/>
    </source>
</evidence>
<feature type="region of interest" description="Disordered" evidence="16">
    <location>
        <begin position="235"/>
        <end position="281"/>
    </location>
</feature>
<accession>A0A8K0WZU0</accession>
<comment type="cofactor">
    <cofactor evidence="1">
        <name>Cu(2+)</name>
        <dbReference type="ChEBI" id="CHEBI:29036"/>
    </cofactor>
</comment>
<evidence type="ECO:0000256" key="2">
    <source>
        <dbReference type="ARBA" id="ARBA00004613"/>
    </source>
</evidence>
<evidence type="ECO:0000256" key="6">
    <source>
        <dbReference type="ARBA" id="ARBA00023001"/>
    </source>
</evidence>
<evidence type="ECO:0000256" key="8">
    <source>
        <dbReference type="ARBA" id="ARBA00023008"/>
    </source>
</evidence>
<dbReference type="OrthoDB" id="5558646at2759"/>
<comment type="catalytic activity">
    <reaction evidence="14">
        <text>[(1-&gt;4)-beta-D-glucosyl]n+m + reduced acceptor + O2 = 4-dehydro-beta-D-glucosyl-[(1-&gt;4)-beta-D-glucosyl]n-1 + [(1-&gt;4)-beta-D-glucosyl]m + acceptor + H2O.</text>
        <dbReference type="EC" id="1.14.99.56"/>
    </reaction>
</comment>
<evidence type="ECO:0000256" key="7">
    <source>
        <dbReference type="ARBA" id="ARBA00023002"/>
    </source>
</evidence>
<dbReference type="InterPro" id="IPR000254">
    <property type="entry name" value="CBD"/>
</dbReference>
<gene>
    <name evidence="19" type="ORF">B0T11DRAFT_313158</name>
</gene>
<dbReference type="CDD" id="cd21175">
    <property type="entry name" value="LPMO_AA9"/>
    <property type="match status" value="1"/>
</dbReference>
<dbReference type="SMART" id="SM00236">
    <property type="entry name" value="fCBD"/>
    <property type="match status" value="1"/>
</dbReference>
<evidence type="ECO:0000313" key="19">
    <source>
        <dbReference type="EMBL" id="KAH7347644.1"/>
    </source>
</evidence>
<evidence type="ECO:0000256" key="1">
    <source>
        <dbReference type="ARBA" id="ARBA00001973"/>
    </source>
</evidence>
<keyword evidence="8" id="KW-0186">Copper</keyword>
<evidence type="ECO:0000256" key="11">
    <source>
        <dbReference type="ARBA" id="ARBA00023277"/>
    </source>
</evidence>
<sequence>MKVILPLLTASVASAHTIFTHLQVGSTTYPQGSGVRIPSYNGPIEDVTSNSMACNGPPNPTSPTSNIITVQAGQEVNAIWRYMLSTTGTAPADIMDSTHKGPTLAYLKKVSSATADTGVGGGWFKIQEDGYSNGVWGTEKVINGKGVHPIRIPSCIEPGHYLLRAEMIALHGAGSYPGAQFYMECAQINVVGGTGTANPATVSFPGAYKGSDPGVTISIYWPPITSYTIPGPPVFTCGGGSTPPPPPPATTVPPPPPPATTSAAPPPPPPATTSAAPPSGGAAQWAQCGGIGYSGPTTCVAPYKCNVINPHYSQCY</sequence>
<evidence type="ECO:0000256" key="16">
    <source>
        <dbReference type="SAM" id="MobiDB-lite"/>
    </source>
</evidence>
<dbReference type="GO" id="GO:0030245">
    <property type="term" value="P:cellulose catabolic process"/>
    <property type="evidence" value="ECO:0007669"/>
    <property type="project" value="UniProtKB-KW"/>
</dbReference>
<evidence type="ECO:0000256" key="10">
    <source>
        <dbReference type="ARBA" id="ARBA00023157"/>
    </source>
</evidence>
<dbReference type="EC" id="1.14.99.56" evidence="15"/>
<comment type="caution">
    <text evidence="19">The sequence shown here is derived from an EMBL/GenBank/DDBJ whole genome shotgun (WGS) entry which is preliminary data.</text>
</comment>
<evidence type="ECO:0000256" key="12">
    <source>
        <dbReference type="ARBA" id="ARBA00023326"/>
    </source>
</evidence>
<dbReference type="InterPro" id="IPR005103">
    <property type="entry name" value="AA9_LPMO"/>
</dbReference>
<evidence type="ECO:0000256" key="14">
    <source>
        <dbReference type="ARBA" id="ARBA00045077"/>
    </source>
</evidence>
<evidence type="ECO:0000256" key="13">
    <source>
        <dbReference type="ARBA" id="ARBA00044502"/>
    </source>
</evidence>
<comment type="similarity">
    <text evidence="13">Belongs to the polysaccharide monooxygenase AA9 family.</text>
</comment>
<protein>
    <recommendedName>
        <fullName evidence="15">lytic cellulose monooxygenase (C4-dehydrogenating)</fullName>
        <ecNumber evidence="15">1.14.99.56</ecNumber>
    </recommendedName>
</protein>
<evidence type="ECO:0000256" key="3">
    <source>
        <dbReference type="ARBA" id="ARBA00022525"/>
    </source>
</evidence>
<keyword evidence="9" id="KW-0503">Monooxygenase</keyword>
<dbReference type="Pfam" id="PF00734">
    <property type="entry name" value="CBM_1"/>
    <property type="match status" value="1"/>
</dbReference>
<dbReference type="InterPro" id="IPR035971">
    <property type="entry name" value="CBD_sf"/>
</dbReference>
<dbReference type="Gene3D" id="2.70.50.70">
    <property type="match status" value="1"/>
</dbReference>
<evidence type="ECO:0000256" key="4">
    <source>
        <dbReference type="ARBA" id="ARBA00022723"/>
    </source>
</evidence>
<feature type="signal peptide" evidence="17">
    <location>
        <begin position="1"/>
        <end position="15"/>
    </location>
</feature>
<keyword evidence="7" id="KW-0560">Oxidoreductase</keyword>
<feature type="chain" id="PRO_5035431996" description="lytic cellulose monooxygenase (C4-dehydrogenating)" evidence="17">
    <location>
        <begin position="16"/>
        <end position="316"/>
    </location>
</feature>
<dbReference type="PROSITE" id="PS51164">
    <property type="entry name" value="CBM1_2"/>
    <property type="match status" value="1"/>
</dbReference>
<keyword evidence="12" id="KW-0624">Polysaccharide degradation</keyword>
<evidence type="ECO:0000256" key="15">
    <source>
        <dbReference type="ARBA" id="ARBA00047174"/>
    </source>
</evidence>
<keyword evidence="20" id="KW-1185">Reference proteome</keyword>
<reference evidence="19" key="1">
    <citation type="journal article" date="2021" name="Nat. Commun.">
        <title>Genetic determinants of endophytism in the Arabidopsis root mycobiome.</title>
        <authorList>
            <person name="Mesny F."/>
            <person name="Miyauchi S."/>
            <person name="Thiergart T."/>
            <person name="Pickel B."/>
            <person name="Atanasova L."/>
            <person name="Karlsson M."/>
            <person name="Huettel B."/>
            <person name="Barry K.W."/>
            <person name="Haridas S."/>
            <person name="Chen C."/>
            <person name="Bauer D."/>
            <person name="Andreopoulos W."/>
            <person name="Pangilinan J."/>
            <person name="LaButti K."/>
            <person name="Riley R."/>
            <person name="Lipzen A."/>
            <person name="Clum A."/>
            <person name="Drula E."/>
            <person name="Henrissat B."/>
            <person name="Kohler A."/>
            <person name="Grigoriev I.V."/>
            <person name="Martin F.M."/>
            <person name="Hacquard S."/>
        </authorList>
    </citation>
    <scope>NUCLEOTIDE SEQUENCE</scope>
    <source>
        <strain evidence="19">MPI-CAGE-AT-0016</strain>
    </source>
</reference>
<dbReference type="GO" id="GO:0004497">
    <property type="term" value="F:monooxygenase activity"/>
    <property type="evidence" value="ECO:0007669"/>
    <property type="project" value="UniProtKB-KW"/>
</dbReference>
<evidence type="ECO:0000256" key="9">
    <source>
        <dbReference type="ARBA" id="ARBA00023033"/>
    </source>
</evidence>
<keyword evidence="11" id="KW-0119">Carbohydrate metabolism</keyword>
<feature type="compositionally biased region" description="Low complexity" evidence="16">
    <location>
        <begin position="272"/>
        <end position="281"/>
    </location>
</feature>
<keyword evidence="4" id="KW-0479">Metal-binding</keyword>
<proteinExistence type="inferred from homology"/>
<organism evidence="19 20">
    <name type="scientific">Plectosphaerella cucumerina</name>
    <dbReference type="NCBI Taxonomy" id="40658"/>
    <lineage>
        <taxon>Eukaryota</taxon>
        <taxon>Fungi</taxon>
        <taxon>Dikarya</taxon>
        <taxon>Ascomycota</taxon>
        <taxon>Pezizomycotina</taxon>
        <taxon>Sordariomycetes</taxon>
        <taxon>Hypocreomycetidae</taxon>
        <taxon>Glomerellales</taxon>
        <taxon>Plectosphaerellaceae</taxon>
        <taxon>Plectosphaerella</taxon>
    </lineage>
</organism>
<dbReference type="GO" id="GO:0030248">
    <property type="term" value="F:cellulose binding"/>
    <property type="evidence" value="ECO:0007669"/>
    <property type="project" value="InterPro"/>
</dbReference>
<dbReference type="SUPFAM" id="SSF57180">
    <property type="entry name" value="Cellulose-binding domain"/>
    <property type="match status" value="1"/>
</dbReference>
<keyword evidence="3" id="KW-0964">Secreted</keyword>
<evidence type="ECO:0000259" key="18">
    <source>
        <dbReference type="PROSITE" id="PS51164"/>
    </source>
</evidence>
<dbReference type="GO" id="GO:0005576">
    <property type="term" value="C:extracellular region"/>
    <property type="evidence" value="ECO:0007669"/>
    <property type="project" value="UniProtKB-SubCell"/>
</dbReference>
<keyword evidence="6" id="KW-0136">Cellulose degradation</keyword>
<dbReference type="Proteomes" id="UP000813385">
    <property type="component" value="Unassembled WGS sequence"/>
</dbReference>
<dbReference type="AlphaFoldDB" id="A0A8K0WZU0"/>
<evidence type="ECO:0000256" key="5">
    <source>
        <dbReference type="ARBA" id="ARBA00022729"/>
    </source>
</evidence>
<feature type="compositionally biased region" description="Pro residues" evidence="16">
    <location>
        <begin position="242"/>
        <end position="271"/>
    </location>
</feature>
<dbReference type="Pfam" id="PF03443">
    <property type="entry name" value="AA9"/>
    <property type="match status" value="1"/>
</dbReference>